<proteinExistence type="inferred from homology"/>
<evidence type="ECO:0000256" key="2">
    <source>
        <dbReference type="ARBA" id="ARBA00022737"/>
    </source>
</evidence>
<evidence type="ECO:0000256" key="3">
    <source>
        <dbReference type="ARBA" id="ARBA00022946"/>
    </source>
</evidence>
<dbReference type="Pfam" id="PF12854">
    <property type="entry name" value="PPR_1"/>
    <property type="match status" value="2"/>
</dbReference>
<dbReference type="PROSITE" id="PS51375">
    <property type="entry name" value="PPR"/>
    <property type="match status" value="5"/>
</dbReference>
<dbReference type="EMBL" id="LR862135">
    <property type="protein sequence ID" value="CAD1841520.1"/>
    <property type="molecule type" value="Genomic_DNA"/>
</dbReference>
<feature type="repeat" description="PPR" evidence="4">
    <location>
        <begin position="28"/>
        <end position="62"/>
    </location>
</feature>
<protein>
    <recommendedName>
        <fullName evidence="6">Pentatricopeptide repeat-containing protein</fullName>
    </recommendedName>
</protein>
<comment type="similarity">
    <text evidence="1">Belongs to the PPR family. P subfamily.</text>
</comment>
<organism evidence="5">
    <name type="scientific">Ananas comosus var. bracteatus</name>
    <name type="common">red pineapple</name>
    <dbReference type="NCBI Taxonomy" id="296719"/>
    <lineage>
        <taxon>Eukaryota</taxon>
        <taxon>Viridiplantae</taxon>
        <taxon>Streptophyta</taxon>
        <taxon>Embryophyta</taxon>
        <taxon>Tracheophyta</taxon>
        <taxon>Spermatophyta</taxon>
        <taxon>Magnoliopsida</taxon>
        <taxon>Liliopsida</taxon>
        <taxon>Poales</taxon>
        <taxon>Bromeliaceae</taxon>
        <taxon>Bromelioideae</taxon>
        <taxon>Ananas</taxon>
    </lineage>
</organism>
<dbReference type="Pfam" id="PF01535">
    <property type="entry name" value="PPR"/>
    <property type="match status" value="2"/>
</dbReference>
<dbReference type="PANTHER" id="PTHR47938">
    <property type="entry name" value="RESPIRATORY COMPLEX I CHAPERONE (CIA84), PUTATIVE (AFU_ORTHOLOGUE AFUA_2G06020)-RELATED"/>
    <property type="match status" value="1"/>
</dbReference>
<feature type="repeat" description="PPR" evidence="4">
    <location>
        <begin position="103"/>
        <end position="137"/>
    </location>
</feature>
<evidence type="ECO:0000256" key="4">
    <source>
        <dbReference type="PROSITE-ProRule" id="PRU00708"/>
    </source>
</evidence>
<feature type="repeat" description="PPR" evidence="4">
    <location>
        <begin position="1"/>
        <end position="27"/>
    </location>
</feature>
<feature type="repeat" description="PPR" evidence="4">
    <location>
        <begin position="68"/>
        <end position="102"/>
    </location>
</feature>
<evidence type="ECO:0000256" key="1">
    <source>
        <dbReference type="ARBA" id="ARBA00007626"/>
    </source>
</evidence>
<dbReference type="NCBIfam" id="TIGR00756">
    <property type="entry name" value="PPR"/>
    <property type="match status" value="5"/>
</dbReference>
<dbReference type="GO" id="GO:0003729">
    <property type="term" value="F:mRNA binding"/>
    <property type="evidence" value="ECO:0007669"/>
    <property type="project" value="TreeGrafter"/>
</dbReference>
<feature type="repeat" description="PPR" evidence="4">
    <location>
        <begin position="196"/>
        <end position="226"/>
    </location>
</feature>
<gene>
    <name evidence="5" type="ORF">CB5_LOCUS24731</name>
</gene>
<accession>A0A6V7QEL4</accession>
<sequence length="337" mass="38592">MLSYSRAGKLRTAMRVLNLMQKDGCAPDLTVCNAAIQVLVMAGRLAKAVKFSDRMERVGIKPNIITYNSLIKGSVVHSFCQSGRMEEAKNIVTEMISKGCLPDVVTYSAVIDGFCRIGKIDQARKMLKYMYKNNYAAKMDSSPHRPRLIYFSMHCVKRVTWERRRSSWRSVKARNDRFEEATELAKKMLHRGLVPTPVMYRTVIHRYCEKGKVEELLKLLEKMLQRKELRSAYNQVIEKLCALGKPEEAYKILGKVLRTASKIDGQTCHILMESSLRSGLPLQSYEVACRMFQRNLIPDVKVCQKVKDRLVLEGHANHGEKLMTKFVERGLLSPQNQ</sequence>
<dbReference type="InterPro" id="IPR002885">
    <property type="entry name" value="PPR_rpt"/>
</dbReference>
<evidence type="ECO:0000313" key="5">
    <source>
        <dbReference type="EMBL" id="CAD1841520.1"/>
    </source>
</evidence>
<dbReference type="InterPro" id="IPR011990">
    <property type="entry name" value="TPR-like_helical_dom_sf"/>
</dbReference>
<name>A0A6V7QEL4_ANACO</name>
<dbReference type="Pfam" id="PF13041">
    <property type="entry name" value="PPR_2"/>
    <property type="match status" value="1"/>
</dbReference>
<keyword evidence="2" id="KW-0677">Repeat</keyword>
<dbReference type="Gene3D" id="1.25.40.10">
    <property type="entry name" value="Tetratricopeptide repeat domain"/>
    <property type="match status" value="4"/>
</dbReference>
<dbReference type="PANTHER" id="PTHR47938:SF10">
    <property type="entry name" value="TETRATRICOPEPTIDE REPEAT (TPR)-LIKE SUPERFAMILY PROTEIN"/>
    <property type="match status" value="1"/>
</dbReference>
<keyword evidence="3" id="KW-0809">Transit peptide</keyword>
<dbReference type="AlphaFoldDB" id="A0A6V7QEL4"/>
<reference evidence="5" key="1">
    <citation type="submission" date="2020-07" db="EMBL/GenBank/DDBJ databases">
        <authorList>
            <person name="Lin J."/>
        </authorList>
    </citation>
    <scope>NUCLEOTIDE SEQUENCE</scope>
</reference>
<evidence type="ECO:0008006" key="6">
    <source>
        <dbReference type="Google" id="ProtNLM"/>
    </source>
</evidence>